<feature type="chain" id="PRO_5035721934" evidence="1">
    <location>
        <begin position="20"/>
        <end position="143"/>
    </location>
</feature>
<organism evidence="2 3">
    <name type="scientific">Dicentrarchus labrax</name>
    <name type="common">European seabass</name>
    <name type="synonym">Morone labrax</name>
    <dbReference type="NCBI Taxonomy" id="13489"/>
    <lineage>
        <taxon>Eukaryota</taxon>
        <taxon>Metazoa</taxon>
        <taxon>Chordata</taxon>
        <taxon>Craniata</taxon>
        <taxon>Vertebrata</taxon>
        <taxon>Euteleostomi</taxon>
        <taxon>Actinopterygii</taxon>
        <taxon>Neopterygii</taxon>
        <taxon>Teleostei</taxon>
        <taxon>Neoteleostei</taxon>
        <taxon>Acanthomorphata</taxon>
        <taxon>Eupercaria</taxon>
        <taxon>Moronidae</taxon>
        <taxon>Dicentrarchus</taxon>
    </lineage>
</organism>
<name>A0A8C4ID31_DICLA</name>
<gene>
    <name evidence="2" type="primary">pmch</name>
</gene>
<keyword evidence="1" id="KW-0732">Signal</keyword>
<keyword evidence="3" id="KW-1185">Reference proteome</keyword>
<protein>
    <submittedName>
        <fullName evidence="2">Pro-melanin concentrating hormone</fullName>
    </submittedName>
</protein>
<dbReference type="AlphaFoldDB" id="A0A8C4ID31"/>
<dbReference type="Ensembl" id="ENSDLAT00005058735.2">
    <property type="protein sequence ID" value="ENSDLAP00005055308.2"/>
    <property type="gene ID" value="ENSDLAG00005023620.2"/>
</dbReference>
<sequence length="143" mass="16041">MISVYSVLYTLVLFSELSSHLVTVAMPASQVEDSVPEQEGLGLLLGDQPMTEPALIPSVYRRSRVMDDNSEEDGNPKIIIVSDMRLKGHSIRGLNPVFTRSLPLLTDRSSSRTPAEHSLKIDRRNTDLDSKYLETHVYVLMLK</sequence>
<reference evidence="2" key="1">
    <citation type="submission" date="2025-08" db="UniProtKB">
        <authorList>
            <consortium name="Ensembl"/>
        </authorList>
    </citation>
    <scope>IDENTIFICATION</scope>
</reference>
<feature type="signal peptide" evidence="1">
    <location>
        <begin position="1"/>
        <end position="19"/>
    </location>
</feature>
<evidence type="ECO:0000313" key="2">
    <source>
        <dbReference type="Ensembl" id="ENSDLAP00005055308.2"/>
    </source>
</evidence>
<accession>A0A8C4ID31</accession>
<dbReference type="GeneTree" id="ENSGT00390000004984"/>
<evidence type="ECO:0000313" key="3">
    <source>
        <dbReference type="Proteomes" id="UP000694389"/>
    </source>
</evidence>
<proteinExistence type="predicted"/>
<evidence type="ECO:0000256" key="1">
    <source>
        <dbReference type="SAM" id="SignalP"/>
    </source>
</evidence>
<dbReference type="Proteomes" id="UP000694389">
    <property type="component" value="Unassembled WGS sequence"/>
</dbReference>
<reference evidence="2" key="2">
    <citation type="submission" date="2025-09" db="UniProtKB">
        <authorList>
            <consortium name="Ensembl"/>
        </authorList>
    </citation>
    <scope>IDENTIFICATION</scope>
</reference>